<keyword evidence="1" id="KW-0812">Transmembrane</keyword>
<reference evidence="2" key="1">
    <citation type="journal article" date="2015" name="Genome Biol. Evol.">
        <title>Nucleomorph Genome Sequences of Two Chlorarachniophytes, Amorphochlora amoebiformis and Lotharella vacuolata.</title>
        <authorList>
            <person name="Suzuki S."/>
            <person name="Shirato S."/>
            <person name="Hirakawa Y."/>
            <person name="Ishida K."/>
        </authorList>
    </citation>
    <scope>NUCLEOTIDE SEQUENCE</scope>
    <source>
        <strain evidence="2">CCMP2058</strain>
    </source>
</reference>
<feature type="transmembrane region" description="Helical" evidence="1">
    <location>
        <begin position="78"/>
        <end position="95"/>
    </location>
</feature>
<accession>A0A0H5BLI7</accession>
<evidence type="ECO:0000313" key="2">
    <source>
        <dbReference type="EMBL" id="BAS01812.1"/>
    </source>
</evidence>
<dbReference type="AlphaFoldDB" id="A0A0H5BLI7"/>
<dbReference type="EMBL" id="AB996602">
    <property type="protein sequence ID" value="BAS01812.1"/>
    <property type="molecule type" value="Genomic_DNA"/>
</dbReference>
<geneLocation type="nucleomorph" evidence="2"/>
<proteinExistence type="predicted"/>
<feature type="transmembrane region" description="Helical" evidence="1">
    <location>
        <begin position="107"/>
        <end position="127"/>
    </location>
</feature>
<keyword evidence="1" id="KW-1133">Transmembrane helix</keyword>
<evidence type="ECO:0000256" key="1">
    <source>
        <dbReference type="SAM" id="Phobius"/>
    </source>
</evidence>
<keyword evidence="2" id="KW-0542">Nucleomorph</keyword>
<protein>
    <submittedName>
        <fullName evidence="2">Uncharacterized protein</fullName>
    </submittedName>
</protein>
<keyword evidence="1" id="KW-0472">Membrane</keyword>
<organism evidence="2">
    <name type="scientific">Amorphochlora amoebiformis</name>
    <dbReference type="NCBI Taxonomy" id="1561963"/>
    <lineage>
        <taxon>Eukaryota</taxon>
        <taxon>Sar</taxon>
        <taxon>Rhizaria</taxon>
        <taxon>Cercozoa</taxon>
        <taxon>Chlorarachniophyceae</taxon>
        <taxon>Amorphochlora</taxon>
    </lineage>
</organism>
<name>A0A0H5BLI7_9EUKA</name>
<sequence>MKTQINKYSSTIRKPLVLTIKSKKLSNYEAPNPLDNYIPSGFISFSQNKSDICENIINFRINSSIDLCYKFFYNFDNLLLWNSFIYQVVYILKIYKSSVSDSYVLHIFLNISFLPPIEFLLPLRVVYQKKMEVIEFQNSTLSGMPFCGRICLKNDSILNQTRIMLYLRYPMPLIAKDHKMNADSYSLIVSEIIQNSINKLRLCVENSLV</sequence>